<proteinExistence type="predicted"/>
<name>A0A0G8C3F1_9BACI</name>
<organism evidence="2 3">
    <name type="scientific">Bacillus wiedmannii</name>
    <dbReference type="NCBI Taxonomy" id="1890302"/>
    <lineage>
        <taxon>Bacteria</taxon>
        <taxon>Bacillati</taxon>
        <taxon>Bacillota</taxon>
        <taxon>Bacilli</taxon>
        <taxon>Bacillales</taxon>
        <taxon>Bacillaceae</taxon>
        <taxon>Bacillus</taxon>
        <taxon>Bacillus cereus group</taxon>
    </lineage>
</organism>
<sequence length="220" mass="25371">MNKEQFFSNELIASFLHDLHKGLTNLPTSAREQHVLEIKSDLYENALSKESEGIPLEIIPSQVIEEFLPPKELAQEITVEYTDVIQNTQQFTNTFIKYYSGLSIGPLGALSVPIVLGFINISANLPFVLAFIASNIWFICRENHWNTDLLKYFKTIISISSRLLIALPFAFFAIRIIITKQFDMFSFYYLIGYVLFSLIYIVLLKQLYKKNKQSQHINAF</sequence>
<dbReference type="PATRIC" id="fig|1396.433.peg.3498"/>
<accession>A0A0G8C3F1</accession>
<gene>
    <name evidence="2" type="ORF">B4147_4858</name>
</gene>
<comment type="caution">
    <text evidence="2">The sequence shown here is derived from an EMBL/GenBank/DDBJ whole genome shotgun (WGS) entry which is preliminary data.</text>
</comment>
<protein>
    <submittedName>
        <fullName evidence="2">Uncharacterized protein</fullName>
    </submittedName>
</protein>
<feature type="transmembrane region" description="Helical" evidence="1">
    <location>
        <begin position="98"/>
        <end position="119"/>
    </location>
</feature>
<keyword evidence="1" id="KW-0812">Transmembrane</keyword>
<feature type="transmembrane region" description="Helical" evidence="1">
    <location>
        <begin position="152"/>
        <end position="178"/>
    </location>
</feature>
<dbReference type="AlphaFoldDB" id="A0A0G8C3F1"/>
<evidence type="ECO:0000313" key="2">
    <source>
        <dbReference type="EMBL" id="KKZ93919.1"/>
    </source>
</evidence>
<dbReference type="RefSeq" id="WP_046958703.1">
    <property type="nucleotide sequence ID" value="NZ_LCYN01000029.1"/>
</dbReference>
<dbReference type="EMBL" id="LCYN01000029">
    <property type="protein sequence ID" value="KKZ93919.1"/>
    <property type="molecule type" value="Genomic_DNA"/>
</dbReference>
<reference evidence="2 3" key="1">
    <citation type="journal article" date="2015" name="Genome Announc.">
        <title>Next-Generation Whole-Genome Sequencing of Eight Strains of Bacillus cereus, Isolated from Food.</title>
        <authorList>
            <person name="Krawczyk A.O."/>
            <person name="de Jong A."/>
            <person name="Eijlander R.T."/>
            <person name="Berendsen E.M."/>
            <person name="Holsappel S."/>
            <person name="Wells-Bennik M.H."/>
            <person name="Kuipers O.P."/>
        </authorList>
    </citation>
    <scope>NUCLEOTIDE SEQUENCE [LARGE SCALE GENOMIC DNA]</scope>
    <source>
        <strain evidence="2 3">B4147</strain>
    </source>
</reference>
<reference evidence="3" key="2">
    <citation type="submission" date="2015-04" db="EMBL/GenBank/DDBJ databases">
        <title>Draft Genome Sequences of Eight Spore-Forming Food Isolates of Bacillus cereus Genome sequencing.</title>
        <authorList>
            <person name="Krawcyk A.O."/>
            <person name="de Jong A."/>
            <person name="Eijlander R.T."/>
            <person name="Berendsen E.M."/>
            <person name="Holsappel S."/>
            <person name="Wells-Bennik M."/>
            <person name="Kuipers O.P."/>
        </authorList>
    </citation>
    <scope>NUCLEOTIDE SEQUENCE [LARGE SCALE GENOMIC DNA]</scope>
    <source>
        <strain evidence="3">B4147</strain>
    </source>
</reference>
<keyword evidence="1" id="KW-1133">Transmembrane helix</keyword>
<feature type="transmembrane region" description="Helical" evidence="1">
    <location>
        <begin position="184"/>
        <end position="204"/>
    </location>
</feature>
<evidence type="ECO:0000313" key="3">
    <source>
        <dbReference type="Proteomes" id="UP000035350"/>
    </source>
</evidence>
<evidence type="ECO:0000256" key="1">
    <source>
        <dbReference type="SAM" id="Phobius"/>
    </source>
</evidence>
<dbReference type="Pfam" id="PF22564">
    <property type="entry name" value="HAAS"/>
    <property type="match status" value="1"/>
</dbReference>
<dbReference type="Proteomes" id="UP000035350">
    <property type="component" value="Unassembled WGS sequence"/>
</dbReference>
<keyword evidence="1" id="KW-0472">Membrane</keyword>